<keyword evidence="2" id="KW-1185">Reference proteome</keyword>
<organism evidence="1 2">
    <name type="scientific">Jeongeupia chitinilytica</name>
    <dbReference type="NCBI Taxonomy" id="1041641"/>
    <lineage>
        <taxon>Bacteria</taxon>
        <taxon>Pseudomonadati</taxon>
        <taxon>Pseudomonadota</taxon>
        <taxon>Betaproteobacteria</taxon>
        <taxon>Neisseriales</taxon>
        <taxon>Chitinibacteraceae</taxon>
        <taxon>Jeongeupia</taxon>
    </lineage>
</organism>
<name>A0ABQ3GZ32_9NEIS</name>
<dbReference type="Gene3D" id="1.20.5.2050">
    <property type="match status" value="1"/>
</dbReference>
<evidence type="ECO:0000313" key="1">
    <source>
        <dbReference type="EMBL" id="GHD59582.1"/>
    </source>
</evidence>
<evidence type="ECO:0000313" key="2">
    <source>
        <dbReference type="Proteomes" id="UP000604737"/>
    </source>
</evidence>
<gene>
    <name evidence="1" type="ORF">GCM10007350_11280</name>
</gene>
<accession>A0ABQ3GZ32</accession>
<protein>
    <recommendedName>
        <fullName evidence="3">AP2 domain-containing protein</fullName>
    </recommendedName>
</protein>
<dbReference type="Proteomes" id="UP000604737">
    <property type="component" value="Unassembled WGS sequence"/>
</dbReference>
<dbReference type="EMBL" id="BMYO01000002">
    <property type="protein sequence ID" value="GHD59582.1"/>
    <property type="molecule type" value="Genomic_DNA"/>
</dbReference>
<comment type="caution">
    <text evidence="1">The sequence shown here is derived from an EMBL/GenBank/DDBJ whole genome shotgun (WGS) entry which is preliminary data.</text>
</comment>
<reference evidence="2" key="1">
    <citation type="journal article" date="2019" name="Int. J. Syst. Evol. Microbiol.">
        <title>The Global Catalogue of Microorganisms (GCM) 10K type strain sequencing project: providing services to taxonomists for standard genome sequencing and annotation.</title>
        <authorList>
            <consortium name="The Broad Institute Genomics Platform"/>
            <consortium name="The Broad Institute Genome Sequencing Center for Infectious Disease"/>
            <person name="Wu L."/>
            <person name="Ma J."/>
        </authorList>
    </citation>
    <scope>NUCLEOTIDE SEQUENCE [LARGE SCALE GENOMIC DNA]</scope>
    <source>
        <strain evidence="2">KCTC 23701</strain>
    </source>
</reference>
<proteinExistence type="predicted"/>
<sequence length="165" mass="19091">MPMNEHCSNGREPMNPPSALHLITALERDGKPFWRVQLKRQCKTHQKRFYHHLHGGEAQALVSAQQWRDQILAEHPPYSKLDHARKHRINNSSGRTGVYLQAMKRVRNGRLVTHPIWQARTPEGISPMRTRNFSVRKYGNELAFRLAVAAREGFEQELALPTTLK</sequence>
<evidence type="ECO:0008006" key="3">
    <source>
        <dbReference type="Google" id="ProtNLM"/>
    </source>
</evidence>